<dbReference type="GeneID" id="19137174"/>
<sequence>MFKVKVIEAAPPHSLPLAVTHAQSPSTSPPTCLVDTILMSNRTSTTTQGQAFGPLPPELLLNTLDKLVETCNDHHPVARSRFDIITRTLHSLTLVSRSVHPIVTEYLYSNCVWLDSQGTLGHFCATLGLDDQHQTTVQNIKRLPKPTFSRYITSIHISPIPKRNLWEDDWTPSMRLPAIINLFNTIGPNLKRLHLNFNPFMFTWDDTEITDSYLIDSNIYSRMFLLEELIIGCYVVGHFPNPPPNIKRLAIVTDHFGDAEWTFYRSSPSLKSLVFLRPYTMTADDVDTLVDLYQGESLDIILVDMHSYYTTPVGTRNWKSDHTVRIWEASMPWSPGDPADQWIWDQGAAGTLWGQKQRRMPPWSEVEGDQ</sequence>
<dbReference type="Proteomes" id="UP000016934">
    <property type="component" value="Unassembled WGS sequence"/>
</dbReference>
<dbReference type="eggNOG" id="ENOG502SB4Z">
    <property type="taxonomic scope" value="Eukaryota"/>
</dbReference>
<dbReference type="AlphaFoldDB" id="M2SKG4"/>
<dbReference type="EMBL" id="KB445645">
    <property type="protein sequence ID" value="EMD62810.1"/>
    <property type="molecule type" value="Genomic_DNA"/>
</dbReference>
<organism evidence="1 2">
    <name type="scientific">Cochliobolus sativus (strain ND90Pr / ATCC 201652)</name>
    <name type="common">Common root rot and spot blotch fungus</name>
    <name type="synonym">Bipolaris sorokiniana</name>
    <dbReference type="NCBI Taxonomy" id="665912"/>
    <lineage>
        <taxon>Eukaryota</taxon>
        <taxon>Fungi</taxon>
        <taxon>Dikarya</taxon>
        <taxon>Ascomycota</taxon>
        <taxon>Pezizomycotina</taxon>
        <taxon>Dothideomycetes</taxon>
        <taxon>Pleosporomycetidae</taxon>
        <taxon>Pleosporales</taxon>
        <taxon>Pleosporineae</taxon>
        <taxon>Pleosporaceae</taxon>
        <taxon>Bipolaris</taxon>
    </lineage>
</organism>
<dbReference type="OrthoDB" id="6365676at2759"/>
<name>M2SKG4_COCSN</name>
<gene>
    <name evidence="1" type="ORF">COCSADRAFT_334274</name>
</gene>
<evidence type="ECO:0000313" key="2">
    <source>
        <dbReference type="Proteomes" id="UP000016934"/>
    </source>
</evidence>
<dbReference type="OMA" id="ATKYLYS"/>
<reference evidence="2" key="2">
    <citation type="journal article" date="2013" name="PLoS Genet.">
        <title>Comparative genome structure, secondary metabolite, and effector coding capacity across Cochliobolus pathogens.</title>
        <authorList>
            <person name="Condon B.J."/>
            <person name="Leng Y."/>
            <person name="Wu D."/>
            <person name="Bushley K.E."/>
            <person name="Ohm R.A."/>
            <person name="Otillar R."/>
            <person name="Martin J."/>
            <person name="Schackwitz W."/>
            <person name="Grimwood J."/>
            <person name="MohdZainudin N."/>
            <person name="Xue C."/>
            <person name="Wang R."/>
            <person name="Manning V.A."/>
            <person name="Dhillon B."/>
            <person name="Tu Z.J."/>
            <person name="Steffenson B.J."/>
            <person name="Salamov A."/>
            <person name="Sun H."/>
            <person name="Lowry S."/>
            <person name="LaButti K."/>
            <person name="Han J."/>
            <person name="Copeland A."/>
            <person name="Lindquist E."/>
            <person name="Barry K."/>
            <person name="Schmutz J."/>
            <person name="Baker S.E."/>
            <person name="Ciuffetti L.M."/>
            <person name="Grigoriev I.V."/>
            <person name="Zhong S."/>
            <person name="Turgeon B.G."/>
        </authorList>
    </citation>
    <scope>NUCLEOTIDE SEQUENCE [LARGE SCALE GENOMIC DNA]</scope>
    <source>
        <strain evidence="2">ND90Pr / ATCC 201652</strain>
    </source>
</reference>
<dbReference type="HOGENOM" id="CLU_839343_0_0_1"/>
<reference evidence="1 2" key="1">
    <citation type="journal article" date="2012" name="PLoS Pathog.">
        <title>Diverse lifestyles and strategies of plant pathogenesis encoded in the genomes of eighteen Dothideomycetes fungi.</title>
        <authorList>
            <person name="Ohm R.A."/>
            <person name="Feau N."/>
            <person name="Henrissat B."/>
            <person name="Schoch C.L."/>
            <person name="Horwitz B.A."/>
            <person name="Barry K.W."/>
            <person name="Condon B.J."/>
            <person name="Copeland A.C."/>
            <person name="Dhillon B."/>
            <person name="Glaser F."/>
            <person name="Hesse C.N."/>
            <person name="Kosti I."/>
            <person name="LaButti K."/>
            <person name="Lindquist E.A."/>
            <person name="Lucas S."/>
            <person name="Salamov A.A."/>
            <person name="Bradshaw R.E."/>
            <person name="Ciuffetti L."/>
            <person name="Hamelin R.C."/>
            <person name="Kema G.H.J."/>
            <person name="Lawrence C."/>
            <person name="Scott J.A."/>
            <person name="Spatafora J.W."/>
            <person name="Turgeon B.G."/>
            <person name="de Wit P.J.G.M."/>
            <person name="Zhong S."/>
            <person name="Goodwin S.B."/>
            <person name="Grigoriev I.V."/>
        </authorList>
    </citation>
    <scope>NUCLEOTIDE SEQUENCE [LARGE SCALE GENOMIC DNA]</scope>
    <source>
        <strain evidence="2">ND90Pr / ATCC 201652</strain>
    </source>
</reference>
<evidence type="ECO:0000313" key="1">
    <source>
        <dbReference type="EMBL" id="EMD62810.1"/>
    </source>
</evidence>
<dbReference type="RefSeq" id="XP_007701146.1">
    <property type="nucleotide sequence ID" value="XM_007702956.1"/>
</dbReference>
<proteinExistence type="predicted"/>
<protein>
    <submittedName>
        <fullName evidence="1">Uncharacterized protein</fullName>
    </submittedName>
</protein>
<dbReference type="KEGG" id="bsc:COCSADRAFT_334274"/>
<accession>M2SKG4</accession>
<keyword evidence="2" id="KW-1185">Reference proteome</keyword>